<accession>A0A6H1ZUG7</accession>
<dbReference type="PROSITE" id="PS51257">
    <property type="entry name" value="PROKAR_LIPOPROTEIN"/>
    <property type="match status" value="1"/>
</dbReference>
<organism evidence="1">
    <name type="scientific">viral metagenome</name>
    <dbReference type="NCBI Taxonomy" id="1070528"/>
    <lineage>
        <taxon>unclassified sequences</taxon>
        <taxon>metagenomes</taxon>
        <taxon>organismal metagenomes</taxon>
    </lineage>
</organism>
<reference evidence="1" key="1">
    <citation type="submission" date="2020-03" db="EMBL/GenBank/DDBJ databases">
        <title>The deep terrestrial virosphere.</title>
        <authorList>
            <person name="Holmfeldt K."/>
            <person name="Nilsson E."/>
            <person name="Simone D."/>
            <person name="Lopez-Fernandez M."/>
            <person name="Wu X."/>
            <person name="de Brujin I."/>
            <person name="Lundin D."/>
            <person name="Andersson A."/>
            <person name="Bertilsson S."/>
            <person name="Dopson M."/>
        </authorList>
    </citation>
    <scope>NUCLEOTIDE SEQUENCE</scope>
    <source>
        <strain evidence="1">TM448A02208</strain>
        <strain evidence="2">TM448B00673</strain>
    </source>
</reference>
<proteinExistence type="predicted"/>
<name>A0A6H1ZUG7_9ZZZZ</name>
<evidence type="ECO:0000313" key="2">
    <source>
        <dbReference type="EMBL" id="QJH96242.1"/>
    </source>
</evidence>
<dbReference type="EMBL" id="MT144644">
    <property type="protein sequence ID" value="QJH96242.1"/>
    <property type="molecule type" value="Genomic_DNA"/>
</dbReference>
<dbReference type="AlphaFoldDB" id="A0A6H1ZUG7"/>
<dbReference type="EMBL" id="MT144274">
    <property type="protein sequence ID" value="QJA51573.1"/>
    <property type="molecule type" value="Genomic_DNA"/>
</dbReference>
<sequence length="131" mass="15483">MKNQYPHSHFSSSLLCGLLIALFLIFSCVNPLNSNFDPNLPIADVNIYIVYGYVYRNDFPVVTKSVWMYIKDYQYQPSQTTFECKTDAQGFYAFRISYVEWNRYYYNLTCNLKQINGKITFGQVDRIDFEL</sequence>
<evidence type="ECO:0000313" key="1">
    <source>
        <dbReference type="EMBL" id="QJA51573.1"/>
    </source>
</evidence>
<gene>
    <name evidence="1" type="ORF">TM448A02208_0006</name>
    <name evidence="2" type="ORF">TM448B00673_0013</name>
</gene>
<protein>
    <submittedName>
        <fullName evidence="1">Uncharacterized protein</fullName>
    </submittedName>
</protein>